<dbReference type="RefSeq" id="WP_387403996.1">
    <property type="nucleotide sequence ID" value="NZ_JBIAQY010000004.1"/>
</dbReference>
<protein>
    <submittedName>
        <fullName evidence="1">Uncharacterized protein</fullName>
    </submittedName>
</protein>
<organism evidence="1 2">
    <name type="scientific">Nocardia jiangxiensis</name>
    <dbReference type="NCBI Taxonomy" id="282685"/>
    <lineage>
        <taxon>Bacteria</taxon>
        <taxon>Bacillati</taxon>
        <taxon>Actinomycetota</taxon>
        <taxon>Actinomycetes</taxon>
        <taxon>Mycobacteriales</taxon>
        <taxon>Nocardiaceae</taxon>
        <taxon>Nocardia</taxon>
    </lineage>
</organism>
<sequence>MSERSTEAGGWVADWSLDHHCIRILLVRNESEAEPLFSAAVLAAAPDLAEMRERFPKLSGLWDAIRGEYWAELSPGQQNSRGVI</sequence>
<gene>
    <name evidence="1" type="ORF">ACFYXQ_15760</name>
</gene>
<dbReference type="EMBL" id="JBIAQY010000004">
    <property type="protein sequence ID" value="MFF3569226.1"/>
    <property type="molecule type" value="Genomic_DNA"/>
</dbReference>
<evidence type="ECO:0000313" key="1">
    <source>
        <dbReference type="EMBL" id="MFF3569226.1"/>
    </source>
</evidence>
<keyword evidence="2" id="KW-1185">Reference proteome</keyword>
<dbReference type="Proteomes" id="UP001601992">
    <property type="component" value="Unassembled WGS sequence"/>
</dbReference>
<evidence type="ECO:0000313" key="2">
    <source>
        <dbReference type="Proteomes" id="UP001601992"/>
    </source>
</evidence>
<proteinExistence type="predicted"/>
<comment type="caution">
    <text evidence="1">The sequence shown here is derived from an EMBL/GenBank/DDBJ whole genome shotgun (WGS) entry which is preliminary data.</text>
</comment>
<reference evidence="1 2" key="1">
    <citation type="submission" date="2024-10" db="EMBL/GenBank/DDBJ databases">
        <title>The Natural Products Discovery Center: Release of the First 8490 Sequenced Strains for Exploring Actinobacteria Biosynthetic Diversity.</title>
        <authorList>
            <person name="Kalkreuter E."/>
            <person name="Kautsar S.A."/>
            <person name="Yang D."/>
            <person name="Bader C.D."/>
            <person name="Teijaro C.N."/>
            <person name="Fluegel L."/>
            <person name="Davis C.M."/>
            <person name="Simpson J.R."/>
            <person name="Lauterbach L."/>
            <person name="Steele A.D."/>
            <person name="Gui C."/>
            <person name="Meng S."/>
            <person name="Li G."/>
            <person name="Viehrig K."/>
            <person name="Ye F."/>
            <person name="Su P."/>
            <person name="Kiefer A.F."/>
            <person name="Nichols A."/>
            <person name="Cepeda A.J."/>
            <person name="Yan W."/>
            <person name="Fan B."/>
            <person name="Jiang Y."/>
            <person name="Adhikari A."/>
            <person name="Zheng C.-J."/>
            <person name="Schuster L."/>
            <person name="Cowan T.M."/>
            <person name="Smanski M.J."/>
            <person name="Chevrette M.G."/>
            <person name="De Carvalho L.P.S."/>
            <person name="Shen B."/>
        </authorList>
    </citation>
    <scope>NUCLEOTIDE SEQUENCE [LARGE SCALE GENOMIC DNA]</scope>
    <source>
        <strain evidence="1 2">NPDC002593</strain>
    </source>
</reference>
<name>A0ABW6S241_9NOCA</name>
<accession>A0ABW6S241</accession>